<keyword evidence="5" id="KW-1185">Reference proteome</keyword>
<evidence type="ECO:0000313" key="6">
    <source>
        <dbReference type="RefSeq" id="XP_006813760.1"/>
    </source>
</evidence>
<evidence type="ECO:0000313" key="5">
    <source>
        <dbReference type="Proteomes" id="UP000694865"/>
    </source>
</evidence>
<dbReference type="GeneID" id="102804361"/>
<dbReference type="SUPFAM" id="SSF50044">
    <property type="entry name" value="SH3-domain"/>
    <property type="match status" value="1"/>
</dbReference>
<dbReference type="PROSITE" id="PS50002">
    <property type="entry name" value="SH3"/>
    <property type="match status" value="1"/>
</dbReference>
<evidence type="ECO:0000259" key="4">
    <source>
        <dbReference type="PROSITE" id="PS50002"/>
    </source>
</evidence>
<accession>A0ABM0M169</accession>
<evidence type="ECO:0000256" key="1">
    <source>
        <dbReference type="ARBA" id="ARBA00022443"/>
    </source>
</evidence>
<organism evidence="5 6">
    <name type="scientific">Saccoglossus kowalevskii</name>
    <name type="common">Acorn worm</name>
    <dbReference type="NCBI Taxonomy" id="10224"/>
    <lineage>
        <taxon>Eukaryota</taxon>
        <taxon>Metazoa</taxon>
        <taxon>Hemichordata</taxon>
        <taxon>Enteropneusta</taxon>
        <taxon>Harrimaniidae</taxon>
        <taxon>Saccoglossus</taxon>
    </lineage>
</organism>
<dbReference type="PANTHER" id="PTHR12552">
    <property type="entry name" value="OLIGOPHRENIN 1"/>
    <property type="match status" value="1"/>
</dbReference>
<feature type="region of interest" description="Disordered" evidence="3">
    <location>
        <begin position="1"/>
        <end position="32"/>
    </location>
</feature>
<dbReference type="PANTHER" id="PTHR12552:SF1">
    <property type="entry name" value="RHO GTPASE-ACTIVATING PROTEIN GRAF"/>
    <property type="match status" value="1"/>
</dbReference>
<sequence length="91" mass="9829">MQKKPPQPIRSRTTSTTSSTSQSSTPTSSISGAGMCVRTLYTCEAENDTELSFVANQIIVNVRPSKEPGWLEGTLNGKIGLVPENYVENIP</sequence>
<feature type="domain" description="SH3" evidence="4">
    <location>
        <begin position="32"/>
        <end position="91"/>
    </location>
</feature>
<reference evidence="6" key="1">
    <citation type="submission" date="2025-08" db="UniProtKB">
        <authorList>
            <consortium name="RefSeq"/>
        </authorList>
    </citation>
    <scope>IDENTIFICATION</scope>
    <source>
        <tissue evidence="6">Testes</tissue>
    </source>
</reference>
<dbReference type="RefSeq" id="XP_006813760.1">
    <property type="nucleotide sequence ID" value="XM_006813697.1"/>
</dbReference>
<dbReference type="Pfam" id="PF14604">
    <property type="entry name" value="SH3_9"/>
    <property type="match status" value="1"/>
</dbReference>
<gene>
    <name evidence="6" type="primary">LOC102804361</name>
</gene>
<name>A0ABM0M169_SACKO</name>
<dbReference type="InterPro" id="IPR047234">
    <property type="entry name" value="GRAF_fam"/>
</dbReference>
<evidence type="ECO:0000256" key="2">
    <source>
        <dbReference type="PROSITE-ProRule" id="PRU00192"/>
    </source>
</evidence>
<dbReference type="SMART" id="SM00326">
    <property type="entry name" value="SH3"/>
    <property type="match status" value="1"/>
</dbReference>
<evidence type="ECO:0000256" key="3">
    <source>
        <dbReference type="SAM" id="MobiDB-lite"/>
    </source>
</evidence>
<keyword evidence="1 2" id="KW-0728">SH3 domain</keyword>
<proteinExistence type="predicted"/>
<dbReference type="CDD" id="cd11882">
    <property type="entry name" value="SH3_GRAF-like"/>
    <property type="match status" value="1"/>
</dbReference>
<dbReference type="InterPro" id="IPR036028">
    <property type="entry name" value="SH3-like_dom_sf"/>
</dbReference>
<dbReference type="InterPro" id="IPR001452">
    <property type="entry name" value="SH3_domain"/>
</dbReference>
<dbReference type="Gene3D" id="2.30.30.40">
    <property type="entry name" value="SH3 Domains"/>
    <property type="match status" value="1"/>
</dbReference>
<dbReference type="Proteomes" id="UP000694865">
    <property type="component" value="Unplaced"/>
</dbReference>
<feature type="compositionally biased region" description="Low complexity" evidence="3">
    <location>
        <begin position="9"/>
        <end position="31"/>
    </location>
</feature>
<protein>
    <submittedName>
        <fullName evidence="6">Rho GTPase-activating protein 26-like</fullName>
    </submittedName>
</protein>